<dbReference type="RefSeq" id="WP_090246141.1">
    <property type="nucleotide sequence ID" value="NZ_FNOU01000017.1"/>
</dbReference>
<reference evidence="4" key="1">
    <citation type="submission" date="2016-10" db="EMBL/GenBank/DDBJ databases">
        <authorList>
            <person name="Varghese N."/>
            <person name="Submissions S."/>
        </authorList>
    </citation>
    <scope>NUCLEOTIDE SEQUENCE [LARGE SCALE GENOMIC DNA]</scope>
    <source>
        <strain evidence="4">VPI 5359</strain>
    </source>
</reference>
<gene>
    <name evidence="3" type="ORF">SAMN04488579_11739</name>
</gene>
<dbReference type="STRING" id="1528.SAMN04488579_11739"/>
<keyword evidence="4" id="KW-1185">Reference proteome</keyword>
<evidence type="ECO:0000259" key="1">
    <source>
        <dbReference type="Pfam" id="PF09851"/>
    </source>
</evidence>
<proteinExistence type="predicted"/>
<dbReference type="EMBL" id="FNOU01000017">
    <property type="protein sequence ID" value="SDY13079.1"/>
    <property type="molecule type" value="Genomic_DNA"/>
</dbReference>
<feature type="domain" description="YokE-like PH" evidence="2">
    <location>
        <begin position="30"/>
        <end position="129"/>
    </location>
</feature>
<dbReference type="Proteomes" id="UP000199652">
    <property type="component" value="Unassembled WGS sequence"/>
</dbReference>
<feature type="domain" description="SHOCT" evidence="1">
    <location>
        <begin position="154"/>
        <end position="181"/>
    </location>
</feature>
<organism evidence="3 4">
    <name type="scientific">Eubacterium barkeri</name>
    <name type="common">Clostridium barkeri</name>
    <dbReference type="NCBI Taxonomy" id="1528"/>
    <lineage>
        <taxon>Bacteria</taxon>
        <taxon>Bacillati</taxon>
        <taxon>Bacillota</taxon>
        <taxon>Clostridia</taxon>
        <taxon>Eubacteriales</taxon>
        <taxon>Eubacteriaceae</taxon>
        <taxon>Eubacterium</taxon>
    </lineage>
</organism>
<evidence type="ECO:0000313" key="4">
    <source>
        <dbReference type="Proteomes" id="UP000199652"/>
    </source>
</evidence>
<dbReference type="AlphaFoldDB" id="A0A1H3HEJ9"/>
<accession>A0A1H3HEJ9</accession>
<dbReference type="OrthoDB" id="9767864at2"/>
<dbReference type="Pfam" id="PF14470">
    <property type="entry name" value="bPH_3"/>
    <property type="match status" value="1"/>
</dbReference>
<sequence>MRQDIKSALEKYKSVQGPYKLLYAPLEKHLTETEKVLYLSGTNVIINPEGDLNVKTLKIKGGKPFLFIITDERVIFFNKFLMVEEFTAVPKREIRNVEFRKNLTGSTVHLFTLSKTYEFSIIYAKNLNEEITGLLNSLAVDKRESKIVQTSEADELRKFKKLFDDGIITEEEFNFKKNKLLGIE</sequence>
<dbReference type="InterPro" id="IPR039519">
    <property type="entry name" value="YokE-like_PH"/>
</dbReference>
<protein>
    <submittedName>
        <fullName evidence="3">PH domain-containing protein</fullName>
    </submittedName>
</protein>
<evidence type="ECO:0000259" key="2">
    <source>
        <dbReference type="Pfam" id="PF14470"/>
    </source>
</evidence>
<name>A0A1H3HEJ9_EUBBA</name>
<evidence type="ECO:0000313" key="3">
    <source>
        <dbReference type="EMBL" id="SDY13079.1"/>
    </source>
</evidence>
<dbReference type="InterPro" id="IPR018649">
    <property type="entry name" value="SHOCT"/>
</dbReference>
<dbReference type="Pfam" id="PF09851">
    <property type="entry name" value="SHOCT"/>
    <property type="match status" value="1"/>
</dbReference>